<evidence type="ECO:0000313" key="1">
    <source>
        <dbReference type="EMBL" id="KAI7961599.1"/>
    </source>
</evidence>
<accession>A0ACC0EX11</accession>
<sequence>MSNLRQLLLVACVLIARAYALNQGPSSTLAQAALSTHSSSILVVHESSSYDIVKEIQNVFVCLESKGRKADLIIAARAPKMEWSPKLFPWIYGFFDNLSPLVYPKQHLVSNPSPKMFNLREILLVACLDNFAKLISQLLDVILLNGSKIVVGAYAFNKTSIPHESEFPAKANAGAL</sequence>
<keyword evidence="2" id="KW-1185">Reference proteome</keyword>
<gene>
    <name evidence="1" type="ORF">MJO28_002088</name>
</gene>
<name>A0ACC0EX11_9BASI</name>
<comment type="caution">
    <text evidence="1">The sequence shown here is derived from an EMBL/GenBank/DDBJ whole genome shotgun (WGS) entry which is preliminary data.</text>
</comment>
<proteinExistence type="predicted"/>
<protein>
    <submittedName>
        <fullName evidence="1">Uncharacterized protein</fullName>
    </submittedName>
</protein>
<reference evidence="1 2" key="3">
    <citation type="journal article" date="2022" name="Microbiol. Spectr.">
        <title>Folding features and dynamics of 3D genome architecture in plant fungal pathogens.</title>
        <authorList>
            <person name="Xia C."/>
        </authorList>
    </citation>
    <scope>NUCLEOTIDE SEQUENCE [LARGE SCALE GENOMIC DNA]</scope>
    <source>
        <strain evidence="1 2">93-210</strain>
    </source>
</reference>
<evidence type="ECO:0000313" key="2">
    <source>
        <dbReference type="Proteomes" id="UP001060170"/>
    </source>
</evidence>
<reference evidence="2" key="1">
    <citation type="journal article" date="2018" name="BMC Genomics">
        <title>Genomic insights into host adaptation between the wheat stripe rust pathogen (Puccinia striiformis f. sp. tritici) and the barley stripe rust pathogen (Puccinia striiformis f. sp. hordei).</title>
        <authorList>
            <person name="Xia C."/>
            <person name="Wang M."/>
            <person name="Yin C."/>
            <person name="Cornejo O.E."/>
            <person name="Hulbert S.H."/>
            <person name="Chen X."/>
        </authorList>
    </citation>
    <scope>NUCLEOTIDE SEQUENCE [LARGE SCALE GENOMIC DNA]</scope>
    <source>
        <strain evidence="2">93-210</strain>
    </source>
</reference>
<dbReference type="EMBL" id="CM045866">
    <property type="protein sequence ID" value="KAI7961599.1"/>
    <property type="molecule type" value="Genomic_DNA"/>
</dbReference>
<reference evidence="2" key="2">
    <citation type="journal article" date="2018" name="Mol. Plant Microbe Interact.">
        <title>Genome sequence resources for the wheat stripe rust pathogen (Puccinia striiformis f. sp. tritici) and the barley stripe rust pathogen (Puccinia striiformis f. sp. hordei).</title>
        <authorList>
            <person name="Xia C."/>
            <person name="Wang M."/>
            <person name="Yin C."/>
            <person name="Cornejo O.E."/>
            <person name="Hulbert S.H."/>
            <person name="Chen X."/>
        </authorList>
    </citation>
    <scope>NUCLEOTIDE SEQUENCE [LARGE SCALE GENOMIC DNA]</scope>
    <source>
        <strain evidence="2">93-210</strain>
    </source>
</reference>
<organism evidence="1 2">
    <name type="scientific">Puccinia striiformis f. sp. tritici</name>
    <dbReference type="NCBI Taxonomy" id="168172"/>
    <lineage>
        <taxon>Eukaryota</taxon>
        <taxon>Fungi</taxon>
        <taxon>Dikarya</taxon>
        <taxon>Basidiomycota</taxon>
        <taxon>Pucciniomycotina</taxon>
        <taxon>Pucciniomycetes</taxon>
        <taxon>Pucciniales</taxon>
        <taxon>Pucciniaceae</taxon>
        <taxon>Puccinia</taxon>
    </lineage>
</organism>
<dbReference type="Proteomes" id="UP001060170">
    <property type="component" value="Chromosome 2"/>
</dbReference>